<dbReference type="STRING" id="490829.SAMN05421850_11131"/>
<comment type="similarity">
    <text evidence="1 3">Belongs to the short-chain dehydrogenases/reductases (SDR) family.</text>
</comment>
<reference evidence="4 5" key="1">
    <citation type="submission" date="2016-10" db="EMBL/GenBank/DDBJ databases">
        <authorList>
            <person name="de Groot N.N."/>
        </authorList>
    </citation>
    <scope>NUCLEOTIDE SEQUENCE [LARGE SCALE GENOMIC DNA]</scope>
    <source>
        <strain evidence="4 5">DSM 28010</strain>
    </source>
</reference>
<evidence type="ECO:0000256" key="1">
    <source>
        <dbReference type="ARBA" id="ARBA00006484"/>
    </source>
</evidence>
<dbReference type="InterPro" id="IPR036291">
    <property type="entry name" value="NAD(P)-bd_dom_sf"/>
</dbReference>
<dbReference type="InterPro" id="IPR002347">
    <property type="entry name" value="SDR_fam"/>
</dbReference>
<evidence type="ECO:0000313" key="5">
    <source>
        <dbReference type="Proteomes" id="UP000199340"/>
    </source>
</evidence>
<organism evidence="4 5">
    <name type="scientific">Lutimaribacter saemankumensis</name>
    <dbReference type="NCBI Taxonomy" id="490829"/>
    <lineage>
        <taxon>Bacteria</taxon>
        <taxon>Pseudomonadati</taxon>
        <taxon>Pseudomonadota</taxon>
        <taxon>Alphaproteobacteria</taxon>
        <taxon>Rhodobacterales</taxon>
        <taxon>Roseobacteraceae</taxon>
        <taxon>Lutimaribacter</taxon>
    </lineage>
</organism>
<dbReference type="FunFam" id="3.40.50.720:FF:000215">
    <property type="entry name" value="3-hydroxyacyl-CoA dehydrogenase type-2"/>
    <property type="match status" value="1"/>
</dbReference>
<dbReference type="EMBL" id="FNEB01000011">
    <property type="protein sequence ID" value="SDJ27030.1"/>
    <property type="molecule type" value="Genomic_DNA"/>
</dbReference>
<dbReference type="Pfam" id="PF00106">
    <property type="entry name" value="adh_short"/>
    <property type="match status" value="1"/>
</dbReference>
<sequence length="253" mass="25805">MKIDGQAAIVTGGASGLGGATAEKLAASGAKVAIFDMNVDKGEAHAKAIGGAFFKVDVTDATEVQEAIAAAEGLHGKARILVNCAGIGPPGKVVDRDGLPASLEVFNTVLNVNLSGSFNVLSQFAAALHKADPVGEERGVIINTASVAAFDGQIGQAAYSASKGGVVGMTLPIARELARYGIRVMTIAPGLFLTPLLETLSEEIRASLGAQVPFPSRLGDPAEFAQLVGSIVESPMLNGETIRLDGAIRMAPK</sequence>
<proteinExistence type="inferred from homology"/>
<dbReference type="PANTHER" id="PTHR43658:SF8">
    <property type="entry name" value="17-BETA-HYDROXYSTEROID DEHYDROGENASE 14-RELATED"/>
    <property type="match status" value="1"/>
</dbReference>
<protein>
    <submittedName>
        <fullName evidence="4">NAD(P)-dependent dehydrogenase, short-chain alcohol dehydrogenase family</fullName>
    </submittedName>
</protein>
<gene>
    <name evidence="4" type="ORF">SAMN05421850_11131</name>
</gene>
<name>A0A1G8SEC1_9RHOB</name>
<dbReference type="Proteomes" id="UP000199340">
    <property type="component" value="Unassembled WGS sequence"/>
</dbReference>
<dbReference type="InterPro" id="IPR020904">
    <property type="entry name" value="Sc_DH/Rdtase_CS"/>
</dbReference>
<evidence type="ECO:0000256" key="2">
    <source>
        <dbReference type="ARBA" id="ARBA00023002"/>
    </source>
</evidence>
<dbReference type="PANTHER" id="PTHR43658">
    <property type="entry name" value="SHORT-CHAIN DEHYDROGENASE/REDUCTASE"/>
    <property type="match status" value="1"/>
</dbReference>
<dbReference type="RefSeq" id="WP_090030171.1">
    <property type="nucleotide sequence ID" value="NZ_FNEB01000011.1"/>
</dbReference>
<dbReference type="SUPFAM" id="SSF51735">
    <property type="entry name" value="NAD(P)-binding Rossmann-fold domains"/>
    <property type="match status" value="1"/>
</dbReference>
<dbReference type="OrthoDB" id="9795647at2"/>
<keyword evidence="5" id="KW-1185">Reference proteome</keyword>
<dbReference type="Gene3D" id="3.40.50.720">
    <property type="entry name" value="NAD(P)-binding Rossmann-like Domain"/>
    <property type="match status" value="1"/>
</dbReference>
<accession>A0A1G8SEC1</accession>
<evidence type="ECO:0000256" key="3">
    <source>
        <dbReference type="RuleBase" id="RU000363"/>
    </source>
</evidence>
<evidence type="ECO:0000313" key="4">
    <source>
        <dbReference type="EMBL" id="SDJ27030.1"/>
    </source>
</evidence>
<dbReference type="PROSITE" id="PS00061">
    <property type="entry name" value="ADH_SHORT"/>
    <property type="match status" value="1"/>
</dbReference>
<keyword evidence="2" id="KW-0560">Oxidoreductase</keyword>
<dbReference type="AlphaFoldDB" id="A0A1G8SEC1"/>
<dbReference type="PRINTS" id="PR00080">
    <property type="entry name" value="SDRFAMILY"/>
</dbReference>
<dbReference type="GO" id="GO:0016491">
    <property type="term" value="F:oxidoreductase activity"/>
    <property type="evidence" value="ECO:0007669"/>
    <property type="project" value="UniProtKB-KW"/>
</dbReference>
<dbReference type="PRINTS" id="PR00081">
    <property type="entry name" value="GDHRDH"/>
</dbReference>